<gene>
    <name evidence="1" type="ORF">NOF55_02835</name>
</gene>
<sequence>MAFSIGLRVYQVTVHKENDRTPLLLTGDGSATDAHKFLSDFVGENVNANDHEDLQRSWFFEKKSESSVNNIYGYLRYGTYGFESDLIDRKTKKSNYKRKVGDLEEIPLYFHFWTPAKQDFALAAFQSFQARSCVQVVIGAACATYAKKHKGYKLFFRKLMPGDVKSSALYSAPVKQLTLVKKQIPQNKEDRYLFDFKPEEVEFEISFKAKRRRTLGSLASLLDRSSSNAAQALRFDGIQFDQAKAEVTVGNKRRTVGVLGYSNDAGVIELSESVQYGTDGHPSFASIKYETEQILKDFHSTLSKPKK</sequence>
<accession>A0AAE3MXD7</accession>
<dbReference type="EMBL" id="JANFPI010000001">
    <property type="protein sequence ID" value="MCX8996031.1"/>
    <property type="molecule type" value="Genomic_DNA"/>
</dbReference>
<comment type="caution">
    <text evidence="1">The sequence shown here is derived from an EMBL/GenBank/DDBJ whole genome shotgun (WGS) entry which is preliminary data.</text>
</comment>
<protein>
    <submittedName>
        <fullName evidence="1">Uncharacterized protein</fullName>
    </submittedName>
</protein>
<evidence type="ECO:0000313" key="1">
    <source>
        <dbReference type="EMBL" id="MCX8996031.1"/>
    </source>
</evidence>
<organism evidence="1 2">
    <name type="scientific">Ectorhizobium quercum</name>
    <dbReference type="NCBI Taxonomy" id="2965071"/>
    <lineage>
        <taxon>Bacteria</taxon>
        <taxon>Pseudomonadati</taxon>
        <taxon>Pseudomonadota</taxon>
        <taxon>Alphaproteobacteria</taxon>
        <taxon>Hyphomicrobiales</taxon>
        <taxon>Rhizobiaceae</taxon>
        <taxon>Ectorhizobium</taxon>
    </lineage>
</organism>
<evidence type="ECO:0000313" key="2">
    <source>
        <dbReference type="Proteomes" id="UP001208771"/>
    </source>
</evidence>
<keyword evidence="2" id="KW-1185">Reference proteome</keyword>
<reference evidence="1" key="1">
    <citation type="submission" date="2022-07" db="EMBL/GenBank/DDBJ databases">
        <title>Ectorhizobium quercum gen.nov., sp. nov.</title>
        <authorList>
            <person name="Ma T."/>
            <person name="Li Y."/>
        </authorList>
    </citation>
    <scope>NUCLEOTIDE SEQUENCE</scope>
    <source>
        <strain evidence="1">BDR2-2</strain>
    </source>
</reference>
<name>A0AAE3MXD7_9HYPH</name>
<proteinExistence type="predicted"/>
<dbReference type="Proteomes" id="UP001208771">
    <property type="component" value="Unassembled WGS sequence"/>
</dbReference>
<dbReference type="RefSeq" id="WP_306409790.1">
    <property type="nucleotide sequence ID" value="NZ_JANFPI010000001.1"/>
</dbReference>
<dbReference type="AlphaFoldDB" id="A0AAE3MXD7"/>